<name>A0ABN7S7U9_THEXY</name>
<protein>
    <submittedName>
        <fullName evidence="2">Stage II sporulation protein M</fullName>
    </submittedName>
</protein>
<comment type="caution">
    <text evidence="2">The sequence shown here is derived from an EMBL/GenBank/DDBJ whole genome shotgun (WGS) entry which is preliminary data.</text>
</comment>
<feature type="transmembrane region" description="Helical" evidence="1">
    <location>
        <begin position="177"/>
        <end position="196"/>
    </location>
</feature>
<keyword evidence="3" id="KW-1185">Reference proteome</keyword>
<reference evidence="2 3" key="1">
    <citation type="submission" date="2021-04" db="EMBL/GenBank/DDBJ databases">
        <authorList>
            <person name="Rakotoarivonina H."/>
        </authorList>
    </citation>
    <scope>NUCLEOTIDE SEQUENCE [LARGE SCALE GENOMIC DNA]</scope>
    <source>
        <strain evidence="2 3">XE</strain>
    </source>
</reference>
<keyword evidence="1" id="KW-1133">Transmembrane helix</keyword>
<dbReference type="NCBIfam" id="TIGR02831">
    <property type="entry name" value="spo_II_M"/>
    <property type="match status" value="1"/>
</dbReference>
<keyword evidence="1" id="KW-0812">Transmembrane</keyword>
<evidence type="ECO:0000256" key="1">
    <source>
        <dbReference type="SAM" id="Phobius"/>
    </source>
</evidence>
<organism evidence="2 3">
    <name type="scientific">Thermobacillus xylanilyticus</name>
    <dbReference type="NCBI Taxonomy" id="76633"/>
    <lineage>
        <taxon>Bacteria</taxon>
        <taxon>Bacillati</taxon>
        <taxon>Bacillota</taxon>
        <taxon>Bacilli</taxon>
        <taxon>Bacillales</taxon>
        <taxon>Paenibacillaceae</taxon>
        <taxon>Thermobacillus</taxon>
    </lineage>
</organism>
<feature type="transmembrane region" description="Helical" evidence="1">
    <location>
        <begin position="136"/>
        <end position="156"/>
    </location>
</feature>
<evidence type="ECO:0000313" key="3">
    <source>
        <dbReference type="Proteomes" id="UP000681526"/>
    </source>
</evidence>
<dbReference type="Proteomes" id="UP000681526">
    <property type="component" value="Unassembled WGS sequence"/>
</dbReference>
<feature type="transmembrane region" description="Helical" evidence="1">
    <location>
        <begin position="79"/>
        <end position="99"/>
    </location>
</feature>
<proteinExistence type="predicted"/>
<dbReference type="InterPro" id="IPR014196">
    <property type="entry name" value="SpoIIM"/>
</dbReference>
<dbReference type="InterPro" id="IPR002798">
    <property type="entry name" value="SpoIIM-like"/>
</dbReference>
<gene>
    <name evidence="2" type="primary">txxe 1927-spoIIM</name>
    <name evidence="2" type="ORF">TXXE_13760</name>
</gene>
<feature type="transmembrane region" description="Helical" evidence="1">
    <location>
        <begin position="106"/>
        <end position="130"/>
    </location>
</feature>
<dbReference type="PIRSF" id="PIRSF038973">
    <property type="entry name" value="SpoIIM"/>
    <property type="match status" value="1"/>
</dbReference>
<dbReference type="EMBL" id="CAJRAY010000070">
    <property type="protein sequence ID" value="CAG5090040.1"/>
    <property type="molecule type" value="Genomic_DNA"/>
</dbReference>
<evidence type="ECO:0000313" key="2">
    <source>
        <dbReference type="EMBL" id="CAG5090040.1"/>
    </source>
</evidence>
<dbReference type="Pfam" id="PF01944">
    <property type="entry name" value="SpoIIM"/>
    <property type="match status" value="1"/>
</dbReference>
<dbReference type="RefSeq" id="WP_213485063.1">
    <property type="nucleotide sequence ID" value="NZ_CAJRAY010000070.1"/>
</dbReference>
<sequence>MRAEFGFMTASYRQTLLVFIAVLTAAGIVFGVLASRTLTLDQQDNLASDLARYALTAEAGQMADAGDTLSDRAMLHGKWLLAVWLLGVTVIGAPFVLVLDFLKGVLIGFSLGVLVQAYGWKGMLFALAAMVPGNLLVLPALLFASVSSVAFALHVFRYRLVQPSGSLREPLLAHTSAALIMLAVMTGGAFIEAYVAPNLIGWAAPLLAS</sequence>
<keyword evidence="1" id="KW-0472">Membrane</keyword>
<accession>A0ABN7S7U9</accession>